<dbReference type="RefSeq" id="WP_185425041.1">
    <property type="nucleotide sequence ID" value="NZ_JAARRL010000006.1"/>
</dbReference>
<dbReference type="InterPro" id="IPR036388">
    <property type="entry name" value="WH-like_DNA-bd_sf"/>
</dbReference>
<dbReference type="InterPro" id="IPR050313">
    <property type="entry name" value="Carb_Metab_HTH_regulators"/>
</dbReference>
<dbReference type="PANTHER" id="PTHR30363">
    <property type="entry name" value="HTH-TYPE TRANSCRIPTIONAL REGULATOR SRLR-RELATED"/>
    <property type="match status" value="1"/>
</dbReference>
<dbReference type="InterPro" id="IPR037171">
    <property type="entry name" value="NagB/RpiA_transferase-like"/>
</dbReference>
<dbReference type="Gene3D" id="3.40.50.1360">
    <property type="match status" value="1"/>
</dbReference>
<dbReference type="SUPFAM" id="SSF100950">
    <property type="entry name" value="NagB/RpiA/CoA transferase-like"/>
    <property type="match status" value="1"/>
</dbReference>
<protein>
    <submittedName>
        <fullName evidence="4">DeoR/GlpR transcriptional regulator</fullName>
    </submittedName>
</protein>
<dbReference type="Gene3D" id="1.10.10.10">
    <property type="entry name" value="Winged helix-like DNA-binding domain superfamily/Winged helix DNA-binding domain"/>
    <property type="match status" value="1"/>
</dbReference>
<dbReference type="InterPro" id="IPR001034">
    <property type="entry name" value="DeoR_HTH"/>
</dbReference>
<dbReference type="EMBL" id="JAARRL010000006">
    <property type="protein sequence ID" value="MBC1499991.1"/>
    <property type="molecule type" value="Genomic_DNA"/>
</dbReference>
<keyword evidence="1" id="KW-0805">Transcription regulation</keyword>
<gene>
    <name evidence="4" type="ORF">HB943_05195</name>
</gene>
<comment type="caution">
    <text evidence="4">The sequence shown here is derived from an EMBL/GenBank/DDBJ whole genome shotgun (WGS) entry which is preliminary data.</text>
</comment>
<evidence type="ECO:0000313" key="5">
    <source>
        <dbReference type="Proteomes" id="UP000564536"/>
    </source>
</evidence>
<dbReference type="SUPFAM" id="SSF46785">
    <property type="entry name" value="Winged helix' DNA-binding domain"/>
    <property type="match status" value="1"/>
</dbReference>
<dbReference type="InterPro" id="IPR036390">
    <property type="entry name" value="WH_DNA-bd_sf"/>
</dbReference>
<dbReference type="InterPro" id="IPR014036">
    <property type="entry name" value="DeoR-like_C"/>
</dbReference>
<evidence type="ECO:0000256" key="1">
    <source>
        <dbReference type="ARBA" id="ARBA00023015"/>
    </source>
</evidence>
<reference evidence="4 5" key="1">
    <citation type="submission" date="2020-03" db="EMBL/GenBank/DDBJ databases">
        <title>Soil Listeria distribution.</title>
        <authorList>
            <person name="Liao J."/>
            <person name="Wiedmann M."/>
        </authorList>
    </citation>
    <scope>NUCLEOTIDE SEQUENCE [LARGE SCALE GENOMIC DNA]</scope>
    <source>
        <strain evidence="4 5">FSL L7-1523</strain>
    </source>
</reference>
<organism evidence="4 5">
    <name type="scientific">Listeria weihenstephanensis</name>
    <dbReference type="NCBI Taxonomy" id="1006155"/>
    <lineage>
        <taxon>Bacteria</taxon>
        <taxon>Bacillati</taxon>
        <taxon>Bacillota</taxon>
        <taxon>Bacilli</taxon>
        <taxon>Bacillales</taxon>
        <taxon>Listeriaceae</taxon>
        <taxon>Listeria</taxon>
    </lineage>
</organism>
<dbReference type="SMART" id="SM01134">
    <property type="entry name" value="DeoRC"/>
    <property type="match status" value="1"/>
</dbReference>
<accession>A0A841Z2C1</accession>
<dbReference type="AlphaFoldDB" id="A0A841Z2C1"/>
<proteinExistence type="predicted"/>
<evidence type="ECO:0000313" key="4">
    <source>
        <dbReference type="EMBL" id="MBC1499991.1"/>
    </source>
</evidence>
<dbReference type="GO" id="GO:0003700">
    <property type="term" value="F:DNA-binding transcription factor activity"/>
    <property type="evidence" value="ECO:0007669"/>
    <property type="project" value="InterPro"/>
</dbReference>
<dbReference type="SMART" id="SM00420">
    <property type="entry name" value="HTH_DEOR"/>
    <property type="match status" value="1"/>
</dbReference>
<dbReference type="Proteomes" id="UP000564536">
    <property type="component" value="Unassembled WGS sequence"/>
</dbReference>
<keyword evidence="2" id="KW-0804">Transcription</keyword>
<feature type="domain" description="HTH deoR-type" evidence="3">
    <location>
        <begin position="3"/>
        <end position="58"/>
    </location>
</feature>
<evidence type="ECO:0000256" key="2">
    <source>
        <dbReference type="ARBA" id="ARBA00023163"/>
    </source>
</evidence>
<sequence>MNQQERLAKILSILEKQPKISQKKLMSIFNISKDSVRRDIVILVEQGLAERYPGGISRPLLKARIENYSSRLIKRAREKEEIAKEAGHLLDSQMTIYLDVSTTVHFLAANLVAHDLVVVTNSMDNALSVSQEGSNQVYLLGGFFNAKSRILAGEAVLQQLNQFNFDWSFIGAAGITEQGIYYSELADSHLKRGIIQNSQKVCLLIDSSKFNQQSAYKIDFTGINKIITDQALPPSLMNVMIAKEIDVVLVKEGGKE</sequence>
<dbReference type="PROSITE" id="PS51000">
    <property type="entry name" value="HTH_DEOR_2"/>
    <property type="match status" value="1"/>
</dbReference>
<dbReference type="Pfam" id="PF08220">
    <property type="entry name" value="HTH_DeoR"/>
    <property type="match status" value="1"/>
</dbReference>
<dbReference type="Pfam" id="PF00455">
    <property type="entry name" value="DeoRC"/>
    <property type="match status" value="1"/>
</dbReference>
<name>A0A841Z2C1_9LIST</name>
<dbReference type="PANTHER" id="PTHR30363:SF51">
    <property type="entry name" value="HTH-TYPE TRANSCRIPTIONAL REPRESSOR GLCR"/>
    <property type="match status" value="1"/>
</dbReference>
<evidence type="ECO:0000259" key="3">
    <source>
        <dbReference type="PROSITE" id="PS51000"/>
    </source>
</evidence>